<dbReference type="SUPFAM" id="SSF51905">
    <property type="entry name" value="FAD/NAD(P)-binding domain"/>
    <property type="match status" value="1"/>
</dbReference>
<comment type="cofactor">
    <cofactor evidence="1">
        <name>FAD</name>
        <dbReference type="ChEBI" id="CHEBI:57692"/>
    </cofactor>
</comment>
<accession>A0A4R6IDA8</accession>
<proteinExistence type="inferred from homology"/>
<dbReference type="PRINTS" id="PR00411">
    <property type="entry name" value="PNDRDTASEI"/>
</dbReference>
<dbReference type="InterPro" id="IPR004099">
    <property type="entry name" value="Pyr_nucl-diS_OxRdtase_dimer"/>
</dbReference>
<dbReference type="GO" id="GO:0016491">
    <property type="term" value="F:oxidoreductase activity"/>
    <property type="evidence" value="ECO:0007669"/>
    <property type="project" value="UniProtKB-KW"/>
</dbReference>
<evidence type="ECO:0000256" key="5">
    <source>
        <dbReference type="ARBA" id="ARBA00023002"/>
    </source>
</evidence>
<comment type="caution">
    <text evidence="9">The sequence shown here is derived from an EMBL/GenBank/DDBJ whole genome shotgun (WGS) entry which is preliminary data.</text>
</comment>
<dbReference type="EMBL" id="SNWN01000012">
    <property type="protein sequence ID" value="TDO19904.1"/>
    <property type="molecule type" value="Genomic_DNA"/>
</dbReference>
<keyword evidence="5" id="KW-0560">Oxidoreductase</keyword>
<keyword evidence="6" id="KW-0676">Redox-active center</keyword>
<evidence type="ECO:0000259" key="8">
    <source>
        <dbReference type="Pfam" id="PF07992"/>
    </source>
</evidence>
<comment type="similarity">
    <text evidence="2">Belongs to the class-III pyridine nucleotide-disulfide oxidoreductase family.</text>
</comment>
<dbReference type="RefSeq" id="WP_094254706.1">
    <property type="nucleotide sequence ID" value="NZ_NNCE01000004.1"/>
</dbReference>
<evidence type="ECO:0000256" key="3">
    <source>
        <dbReference type="ARBA" id="ARBA00022630"/>
    </source>
</evidence>
<dbReference type="SUPFAM" id="SSF55424">
    <property type="entry name" value="FAD/NAD-linked reductases, dimerisation (C-terminal) domain"/>
    <property type="match status" value="1"/>
</dbReference>
<dbReference type="Pfam" id="PF02852">
    <property type="entry name" value="Pyr_redox_dim"/>
    <property type="match status" value="1"/>
</dbReference>
<sequence length="460" mass="50841">MKIILVGANHAGTSFVRTFKQLDPSADVVIYERNDNTSFLGCGIALWVGGEFENPDGLFYSSPDKLAKLAGRCDVNVKHDVTHIDYAKKEVTVKDLTTGKEFKDTFDKLVFAGGTWPILPKFEGIDYDGIVISKTFQHAQKIKEEAEKSSVKKVAVIGAGYIGVELAEAFIKHGKESVYLIDLADRVVNRYFDPEFTEKMQDQMKKQGLKLHLGEKLVKFTSKDGKNVSEVVTDKGSYPVDLVIMSVGFKPNTELFEGFDKVPNGALKVNEYQQLLKNGKAVEDIYGIGDSVALYHTALKDYMHVALATNAVKTGLIAAFSLAKKPMKFPGVAGTNAISVFGCHYSSTGFTEESAKALGLKNAVSTPLYIDSDRPEFMKEKSEVGIKIVYDKETLRLIGAQVGSWSEHVHTEVVYMFALAIQKGLTLLDLALLDYYFLPHLNKPFNFIITPILTALGLKY</sequence>
<dbReference type="Pfam" id="PF07992">
    <property type="entry name" value="Pyr_redox_2"/>
    <property type="match status" value="1"/>
</dbReference>
<keyword evidence="10" id="KW-1185">Reference proteome</keyword>
<evidence type="ECO:0000259" key="7">
    <source>
        <dbReference type="Pfam" id="PF02852"/>
    </source>
</evidence>
<organism evidence="9 10">
    <name type="scientific">Mycoplasma testudineum</name>
    <dbReference type="NCBI Taxonomy" id="244584"/>
    <lineage>
        <taxon>Bacteria</taxon>
        <taxon>Bacillati</taxon>
        <taxon>Mycoplasmatota</taxon>
        <taxon>Mollicutes</taxon>
        <taxon>Mycoplasmataceae</taxon>
        <taxon>Mycoplasma</taxon>
    </lineage>
</organism>
<dbReference type="InterPro" id="IPR016156">
    <property type="entry name" value="FAD/NAD-linked_Rdtase_dimer_sf"/>
</dbReference>
<dbReference type="OrthoDB" id="9792592at2"/>
<dbReference type="InterPro" id="IPR050260">
    <property type="entry name" value="FAD-bd_OxRdtase"/>
</dbReference>
<keyword evidence="3" id="KW-0285">Flavoprotein</keyword>
<dbReference type="Gene3D" id="3.50.50.60">
    <property type="entry name" value="FAD/NAD(P)-binding domain"/>
    <property type="match status" value="2"/>
</dbReference>
<protein>
    <submittedName>
        <fullName evidence="9">NADPH-dependent 2,4-dienoyl-CoA reductase/sulfur reductase-like enzyme</fullName>
    </submittedName>
</protein>
<dbReference type="InterPro" id="IPR036188">
    <property type="entry name" value="FAD/NAD-bd_sf"/>
</dbReference>
<dbReference type="AlphaFoldDB" id="A0A4R6IDA8"/>
<evidence type="ECO:0000256" key="2">
    <source>
        <dbReference type="ARBA" id="ARBA00009130"/>
    </source>
</evidence>
<feature type="domain" description="Pyridine nucleotide-disulphide oxidoreductase dimerisation" evidence="7">
    <location>
        <begin position="341"/>
        <end position="431"/>
    </location>
</feature>
<evidence type="ECO:0000256" key="6">
    <source>
        <dbReference type="ARBA" id="ARBA00023284"/>
    </source>
</evidence>
<dbReference type="PRINTS" id="PR00368">
    <property type="entry name" value="FADPNR"/>
</dbReference>
<dbReference type="Proteomes" id="UP000295518">
    <property type="component" value="Unassembled WGS sequence"/>
</dbReference>
<feature type="domain" description="FAD/NAD(P)-binding" evidence="8">
    <location>
        <begin position="1"/>
        <end position="315"/>
    </location>
</feature>
<name>A0A4R6IDA8_9MOLU</name>
<evidence type="ECO:0000256" key="4">
    <source>
        <dbReference type="ARBA" id="ARBA00022827"/>
    </source>
</evidence>
<evidence type="ECO:0000313" key="10">
    <source>
        <dbReference type="Proteomes" id="UP000295518"/>
    </source>
</evidence>
<dbReference type="PANTHER" id="PTHR43429:SF1">
    <property type="entry name" value="NAD(P)H SULFUR OXIDOREDUCTASE (COA-DEPENDENT)"/>
    <property type="match status" value="1"/>
</dbReference>
<reference evidence="9 10" key="1">
    <citation type="submission" date="2019-03" db="EMBL/GenBank/DDBJ databases">
        <title>Genomic Encyclopedia of Archaeal and Bacterial Type Strains, Phase II (KMG-II): from individual species to whole genera.</title>
        <authorList>
            <person name="Goeker M."/>
        </authorList>
    </citation>
    <scope>NUCLEOTIDE SEQUENCE [LARGE SCALE GENOMIC DNA]</scope>
    <source>
        <strain evidence="9 10">ATCC 700618</strain>
    </source>
</reference>
<evidence type="ECO:0000313" key="9">
    <source>
        <dbReference type="EMBL" id="TDO19904.1"/>
    </source>
</evidence>
<evidence type="ECO:0000256" key="1">
    <source>
        <dbReference type="ARBA" id="ARBA00001974"/>
    </source>
</evidence>
<keyword evidence="4" id="KW-0274">FAD</keyword>
<dbReference type="InterPro" id="IPR023753">
    <property type="entry name" value="FAD/NAD-binding_dom"/>
</dbReference>
<dbReference type="PANTHER" id="PTHR43429">
    <property type="entry name" value="PYRIDINE NUCLEOTIDE-DISULFIDE OXIDOREDUCTASE DOMAIN-CONTAINING"/>
    <property type="match status" value="1"/>
</dbReference>
<gene>
    <name evidence="9" type="ORF">EI74_0544</name>
</gene>